<reference evidence="1" key="1">
    <citation type="submission" date="2021-01" db="EMBL/GenBank/DDBJ databases">
        <authorList>
            <person name="Corre E."/>
            <person name="Pelletier E."/>
            <person name="Niang G."/>
            <person name="Scheremetjew M."/>
            <person name="Finn R."/>
            <person name="Kale V."/>
            <person name="Holt S."/>
            <person name="Cochrane G."/>
            <person name="Meng A."/>
            <person name="Brown T."/>
            <person name="Cohen L."/>
        </authorList>
    </citation>
    <scope>NUCLEOTIDE SEQUENCE</scope>
    <source>
        <strain evidence="1">CCMP1661</strain>
    </source>
</reference>
<evidence type="ECO:0000313" key="1">
    <source>
        <dbReference type="EMBL" id="CAD9875413.1"/>
    </source>
</evidence>
<name>A0A7S2V6L4_9STRA</name>
<gene>
    <name evidence="1" type="ORF">FJAP1339_LOCUS12330</name>
</gene>
<dbReference type="EMBL" id="HBHR01023970">
    <property type="protein sequence ID" value="CAD9875413.1"/>
    <property type="molecule type" value="Transcribed_RNA"/>
</dbReference>
<dbReference type="AlphaFoldDB" id="A0A7S2V6L4"/>
<organism evidence="1">
    <name type="scientific">Fibrocapsa japonica</name>
    <dbReference type="NCBI Taxonomy" id="94617"/>
    <lineage>
        <taxon>Eukaryota</taxon>
        <taxon>Sar</taxon>
        <taxon>Stramenopiles</taxon>
        <taxon>Ochrophyta</taxon>
        <taxon>Raphidophyceae</taxon>
        <taxon>Chattonellales</taxon>
        <taxon>Chattonellaceae</taxon>
        <taxon>Fibrocapsa</taxon>
    </lineage>
</organism>
<protein>
    <submittedName>
        <fullName evidence="1">Uncharacterized protein</fullName>
    </submittedName>
</protein>
<sequence length="162" mass="18415">MSRKSHHELSESLRLLMIETPDFSDPRSMLNCLDNLIHEFNQVPESASSSQTLVVDSTANWDAGLSELVASERSSIKAAEVWKKTKDLQKQCSHYDAEITRLSEMVEDAEKENYELHNVIHQQSKAVSLLYDIQTRVDSLEAIQFTKGINSGTRTDHRDIQP</sequence>
<accession>A0A7S2V6L4</accession>
<proteinExistence type="predicted"/>